<dbReference type="GO" id="GO:0005739">
    <property type="term" value="C:mitochondrion"/>
    <property type="evidence" value="ECO:0007669"/>
    <property type="project" value="InterPro"/>
</dbReference>
<evidence type="ECO:0000313" key="1">
    <source>
        <dbReference type="EMBL" id="CAI4039444.1"/>
    </source>
</evidence>
<sequence length="280" mass="32737">MLSTTWIFKDILSRHRVKAFDSLLSRKLPVSKTTKHLQLGEHFLFFSPSFDKLDTDGYFSYQSPAILLGNPDLHYCRRIWGQGEIIQYSPLLLDQEYACHESIKYIKKLRDEHVVCIERALMQTSSENAFNKSGVCLLERRVLMYTNSFANKTTTRALTEKEDYRSLLNFTVTDMDIVAYGQLSLNPHRIHWDRGYSRHVEGYNDIIMQGPFSVQLLLKCIQPLLDKPIRQLRYRNLNYIYPNTTLSICQSLNSSDKKCKFQIRDLQETNLVYLVAEAIF</sequence>
<dbReference type="PANTHER" id="PTHR28152">
    <property type="entry name" value="HYDROXYACYL-THIOESTER DEHYDRATASE TYPE 2, MITOCHONDRIAL"/>
    <property type="match status" value="1"/>
</dbReference>
<dbReference type="RefSeq" id="XP_056082559.1">
    <property type="nucleotide sequence ID" value="XM_056222915.1"/>
</dbReference>
<dbReference type="AlphaFoldDB" id="A0AA35IYV2"/>
<dbReference type="PRINTS" id="PR02096">
    <property type="entry name" value="HTDHYDRTASE2"/>
</dbReference>
<dbReference type="GO" id="GO:0019171">
    <property type="term" value="F:(3R)-hydroxyacyl-[acyl-carrier-protein] dehydratase activity"/>
    <property type="evidence" value="ECO:0007669"/>
    <property type="project" value="InterPro"/>
</dbReference>
<dbReference type="InterPro" id="IPR026223">
    <property type="entry name" value="Htd2"/>
</dbReference>
<organism evidence="1 2">
    <name type="scientific">Saccharomyces mikatae IFO 1815</name>
    <dbReference type="NCBI Taxonomy" id="226126"/>
    <lineage>
        <taxon>Eukaryota</taxon>
        <taxon>Fungi</taxon>
        <taxon>Dikarya</taxon>
        <taxon>Ascomycota</taxon>
        <taxon>Saccharomycotina</taxon>
        <taxon>Saccharomycetes</taxon>
        <taxon>Saccharomycetales</taxon>
        <taxon>Saccharomycetaceae</taxon>
        <taxon>Saccharomyces</taxon>
    </lineage>
</organism>
<dbReference type="PANTHER" id="PTHR28152:SF1">
    <property type="entry name" value="HYDROXYACYL-THIOESTER DEHYDRATASE TYPE 2, MITOCHONDRIAL"/>
    <property type="match status" value="1"/>
</dbReference>
<gene>
    <name evidence="1" type="primary">SMKI08G1100</name>
    <name evidence="1" type="ORF">SMKI_08G1100</name>
</gene>
<dbReference type="GO" id="GO:0006633">
    <property type="term" value="P:fatty acid biosynthetic process"/>
    <property type="evidence" value="ECO:0007669"/>
    <property type="project" value="InterPro"/>
</dbReference>
<reference evidence="1" key="1">
    <citation type="submission" date="2022-10" db="EMBL/GenBank/DDBJ databases">
        <authorList>
            <person name="Byrne P K."/>
        </authorList>
    </citation>
    <scope>NUCLEOTIDE SEQUENCE</scope>
    <source>
        <strain evidence="1">IFO1815</strain>
    </source>
</reference>
<evidence type="ECO:0000313" key="2">
    <source>
        <dbReference type="Proteomes" id="UP001161438"/>
    </source>
</evidence>
<name>A0AA35IYV2_SACMI</name>
<keyword evidence="2" id="KW-1185">Reference proteome</keyword>
<proteinExistence type="predicted"/>
<protein>
    <submittedName>
        <fullName evidence="1">Uncharacterized protein</fullName>
    </submittedName>
</protein>
<dbReference type="Proteomes" id="UP001161438">
    <property type="component" value="Chromosome 8"/>
</dbReference>
<dbReference type="SUPFAM" id="SSF54637">
    <property type="entry name" value="Thioesterase/thiol ester dehydrase-isomerase"/>
    <property type="match status" value="1"/>
</dbReference>
<dbReference type="InterPro" id="IPR052741">
    <property type="entry name" value="Mitochondrial_HTD2"/>
</dbReference>
<dbReference type="InterPro" id="IPR029069">
    <property type="entry name" value="HotDog_dom_sf"/>
</dbReference>
<dbReference type="Gene3D" id="3.10.129.10">
    <property type="entry name" value="Hotdog Thioesterase"/>
    <property type="match status" value="1"/>
</dbReference>
<dbReference type="EMBL" id="OX365764">
    <property type="protein sequence ID" value="CAI4039444.1"/>
    <property type="molecule type" value="Genomic_DNA"/>
</dbReference>
<accession>A0AA35IYV2</accession>
<dbReference type="GeneID" id="80918655"/>